<evidence type="ECO:0000313" key="2">
    <source>
        <dbReference type="EMBL" id="KAF5532966.1"/>
    </source>
</evidence>
<dbReference type="AlphaFoldDB" id="A0A8H5IEJ4"/>
<protein>
    <submittedName>
        <fullName evidence="2">Uncharacterized protein</fullName>
    </submittedName>
</protein>
<feature type="region of interest" description="Disordered" evidence="1">
    <location>
        <begin position="60"/>
        <end position="93"/>
    </location>
</feature>
<reference evidence="2 3" key="1">
    <citation type="submission" date="2020-05" db="EMBL/GenBank/DDBJ databases">
        <title>Identification and distribution of gene clusters putatively required for synthesis of sphingolipid metabolism inhibitors in phylogenetically diverse species of the filamentous fungus Fusarium.</title>
        <authorList>
            <person name="Kim H.-S."/>
            <person name="Busman M."/>
            <person name="Brown D.W."/>
            <person name="Divon H."/>
            <person name="Uhlig S."/>
            <person name="Proctor R.H."/>
        </authorList>
    </citation>
    <scope>NUCLEOTIDE SEQUENCE [LARGE SCALE GENOMIC DNA]</scope>
    <source>
        <strain evidence="2 3">NRRL 25196</strain>
    </source>
</reference>
<keyword evidence="3" id="KW-1185">Reference proteome</keyword>
<dbReference type="EMBL" id="JAAOAO010000700">
    <property type="protein sequence ID" value="KAF5532966.1"/>
    <property type="molecule type" value="Genomic_DNA"/>
</dbReference>
<accession>A0A8H5IEJ4</accession>
<organism evidence="2 3">
    <name type="scientific">Fusarium napiforme</name>
    <dbReference type="NCBI Taxonomy" id="42672"/>
    <lineage>
        <taxon>Eukaryota</taxon>
        <taxon>Fungi</taxon>
        <taxon>Dikarya</taxon>
        <taxon>Ascomycota</taxon>
        <taxon>Pezizomycotina</taxon>
        <taxon>Sordariomycetes</taxon>
        <taxon>Hypocreomycetidae</taxon>
        <taxon>Hypocreales</taxon>
        <taxon>Nectriaceae</taxon>
        <taxon>Fusarium</taxon>
        <taxon>Fusarium fujikuroi species complex</taxon>
    </lineage>
</organism>
<evidence type="ECO:0000256" key="1">
    <source>
        <dbReference type="SAM" id="MobiDB-lite"/>
    </source>
</evidence>
<name>A0A8H5IEJ4_9HYPO</name>
<dbReference type="Proteomes" id="UP000574317">
    <property type="component" value="Unassembled WGS sequence"/>
</dbReference>
<evidence type="ECO:0000313" key="3">
    <source>
        <dbReference type="Proteomes" id="UP000574317"/>
    </source>
</evidence>
<feature type="compositionally biased region" description="Low complexity" evidence="1">
    <location>
        <begin position="60"/>
        <end position="70"/>
    </location>
</feature>
<gene>
    <name evidence="2" type="ORF">FNAPI_12796</name>
</gene>
<proteinExistence type="predicted"/>
<feature type="compositionally biased region" description="Polar residues" evidence="1">
    <location>
        <begin position="71"/>
        <end position="81"/>
    </location>
</feature>
<comment type="caution">
    <text evidence="2">The sequence shown here is derived from an EMBL/GenBank/DDBJ whole genome shotgun (WGS) entry which is preliminary data.</text>
</comment>
<sequence>MGNVDHTLAFPSYESLLRAGPAVSPIQHPMRVQLEQAGLSPGHRVFFLLPMRISIASPASARASRQMQQQTTGGLTDNSRTPGADAYAIDRRT</sequence>